<proteinExistence type="predicted"/>
<dbReference type="SUPFAM" id="SSF52172">
    <property type="entry name" value="CheY-like"/>
    <property type="match status" value="1"/>
</dbReference>
<keyword evidence="4" id="KW-0238">DNA-binding</keyword>
<sequence>MRILVIEDEKKISSFVERGLKEQHYAVDVAFDGEEGLYMVDINPYDLILMDIMLPKKSGIEICKELREKKNNTPILMLTAKGSVNDKVLGLNAGADDYLSKPFSFSELLARIRALLRRQREEKVDYLRVADLELNMLNHNVQRGGKAIMLTNKEYGLLQYLMLNTNQVVTRTMISEHVWKESFDSFTNVIDVHIKYLRDKIDKGVDKKLLHTVRGAGYMIKE</sequence>
<reference evidence="8" key="1">
    <citation type="submission" date="2018-06" db="EMBL/GenBank/DDBJ databases">
        <authorList>
            <person name="Zhirakovskaya E."/>
        </authorList>
    </citation>
    <scope>NUCLEOTIDE SEQUENCE</scope>
</reference>
<dbReference type="PANTHER" id="PTHR48111">
    <property type="entry name" value="REGULATOR OF RPOS"/>
    <property type="match status" value="1"/>
</dbReference>
<gene>
    <name evidence="8" type="ORF">MNBD_UNCLBAC01-1257</name>
</gene>
<evidence type="ECO:0000256" key="1">
    <source>
        <dbReference type="ARBA" id="ARBA00022553"/>
    </source>
</evidence>
<dbReference type="FunFam" id="1.10.10.10:FF:000005">
    <property type="entry name" value="Two-component system response regulator"/>
    <property type="match status" value="1"/>
</dbReference>
<dbReference type="CDD" id="cd00383">
    <property type="entry name" value="trans_reg_C"/>
    <property type="match status" value="1"/>
</dbReference>
<dbReference type="GO" id="GO:0032993">
    <property type="term" value="C:protein-DNA complex"/>
    <property type="evidence" value="ECO:0007669"/>
    <property type="project" value="TreeGrafter"/>
</dbReference>
<keyword evidence="1" id="KW-0597">Phosphoprotein</keyword>
<dbReference type="Gene3D" id="6.10.250.690">
    <property type="match status" value="1"/>
</dbReference>
<dbReference type="PANTHER" id="PTHR48111:SF22">
    <property type="entry name" value="REGULATOR OF RPOS"/>
    <property type="match status" value="1"/>
</dbReference>
<evidence type="ECO:0000256" key="5">
    <source>
        <dbReference type="ARBA" id="ARBA00023163"/>
    </source>
</evidence>
<organism evidence="8">
    <name type="scientific">hydrothermal vent metagenome</name>
    <dbReference type="NCBI Taxonomy" id="652676"/>
    <lineage>
        <taxon>unclassified sequences</taxon>
        <taxon>metagenomes</taxon>
        <taxon>ecological metagenomes</taxon>
    </lineage>
</organism>
<keyword evidence="5" id="KW-0804">Transcription</keyword>
<evidence type="ECO:0000256" key="3">
    <source>
        <dbReference type="ARBA" id="ARBA00023015"/>
    </source>
</evidence>
<keyword evidence="2" id="KW-0902">Two-component regulatory system</keyword>
<accession>A0A3B1DJ09</accession>
<dbReference type="SMART" id="SM00862">
    <property type="entry name" value="Trans_reg_C"/>
    <property type="match status" value="1"/>
</dbReference>
<dbReference type="CDD" id="cd17625">
    <property type="entry name" value="REC_OmpR_DrrD-like"/>
    <property type="match status" value="1"/>
</dbReference>
<evidence type="ECO:0000256" key="4">
    <source>
        <dbReference type="ARBA" id="ARBA00023125"/>
    </source>
</evidence>
<dbReference type="GO" id="GO:0000156">
    <property type="term" value="F:phosphorelay response regulator activity"/>
    <property type="evidence" value="ECO:0007669"/>
    <property type="project" value="TreeGrafter"/>
</dbReference>
<dbReference type="SMART" id="SM00448">
    <property type="entry name" value="REC"/>
    <property type="match status" value="1"/>
</dbReference>
<feature type="domain" description="Response regulatory" evidence="6">
    <location>
        <begin position="2"/>
        <end position="116"/>
    </location>
</feature>
<dbReference type="Gene3D" id="1.10.10.10">
    <property type="entry name" value="Winged helix-like DNA-binding domain superfamily/Winged helix DNA-binding domain"/>
    <property type="match status" value="1"/>
</dbReference>
<dbReference type="GO" id="GO:0000976">
    <property type="term" value="F:transcription cis-regulatory region binding"/>
    <property type="evidence" value="ECO:0007669"/>
    <property type="project" value="TreeGrafter"/>
</dbReference>
<dbReference type="Gene3D" id="3.40.50.2300">
    <property type="match status" value="1"/>
</dbReference>
<feature type="domain" description="OmpR/PhoB-type" evidence="7">
    <location>
        <begin position="124"/>
        <end position="222"/>
    </location>
</feature>
<dbReference type="GO" id="GO:0005829">
    <property type="term" value="C:cytosol"/>
    <property type="evidence" value="ECO:0007669"/>
    <property type="project" value="TreeGrafter"/>
</dbReference>
<dbReference type="InterPro" id="IPR039420">
    <property type="entry name" value="WalR-like"/>
</dbReference>
<evidence type="ECO:0000256" key="2">
    <source>
        <dbReference type="ARBA" id="ARBA00023012"/>
    </source>
</evidence>
<dbReference type="PROSITE" id="PS51755">
    <property type="entry name" value="OMPR_PHOB"/>
    <property type="match status" value="1"/>
</dbReference>
<dbReference type="InterPro" id="IPR001867">
    <property type="entry name" value="OmpR/PhoB-type_DNA-bd"/>
</dbReference>
<name>A0A3B1DJ09_9ZZZZ</name>
<evidence type="ECO:0000259" key="6">
    <source>
        <dbReference type="PROSITE" id="PS50110"/>
    </source>
</evidence>
<dbReference type="GO" id="GO:0006355">
    <property type="term" value="P:regulation of DNA-templated transcription"/>
    <property type="evidence" value="ECO:0007669"/>
    <property type="project" value="InterPro"/>
</dbReference>
<dbReference type="Pfam" id="PF00486">
    <property type="entry name" value="Trans_reg_C"/>
    <property type="match status" value="1"/>
</dbReference>
<dbReference type="InterPro" id="IPR001789">
    <property type="entry name" value="Sig_transdc_resp-reg_receiver"/>
</dbReference>
<protein>
    <submittedName>
        <fullName evidence="8">Two-component transcriptional response regulator, LuxR family</fullName>
    </submittedName>
</protein>
<evidence type="ECO:0000313" key="8">
    <source>
        <dbReference type="EMBL" id="VAX36743.1"/>
    </source>
</evidence>
<dbReference type="InterPro" id="IPR036388">
    <property type="entry name" value="WH-like_DNA-bd_sf"/>
</dbReference>
<dbReference type="PROSITE" id="PS50110">
    <property type="entry name" value="RESPONSE_REGULATORY"/>
    <property type="match status" value="1"/>
</dbReference>
<evidence type="ECO:0000259" key="7">
    <source>
        <dbReference type="PROSITE" id="PS51755"/>
    </source>
</evidence>
<dbReference type="Pfam" id="PF00072">
    <property type="entry name" value="Response_reg"/>
    <property type="match status" value="1"/>
</dbReference>
<dbReference type="EMBL" id="UOGJ01000110">
    <property type="protein sequence ID" value="VAX36743.1"/>
    <property type="molecule type" value="Genomic_DNA"/>
</dbReference>
<keyword evidence="3" id="KW-0805">Transcription regulation</keyword>
<dbReference type="InterPro" id="IPR011006">
    <property type="entry name" value="CheY-like_superfamily"/>
</dbReference>
<dbReference type="FunFam" id="3.40.50.2300:FF:000001">
    <property type="entry name" value="DNA-binding response regulator PhoB"/>
    <property type="match status" value="1"/>
</dbReference>
<dbReference type="AlphaFoldDB" id="A0A3B1DJ09"/>